<organism evidence="4 5">
    <name type="scientific">Suillus plorans</name>
    <dbReference type="NCBI Taxonomy" id="116603"/>
    <lineage>
        <taxon>Eukaryota</taxon>
        <taxon>Fungi</taxon>
        <taxon>Dikarya</taxon>
        <taxon>Basidiomycota</taxon>
        <taxon>Agaricomycotina</taxon>
        <taxon>Agaricomycetes</taxon>
        <taxon>Agaricomycetidae</taxon>
        <taxon>Boletales</taxon>
        <taxon>Suillineae</taxon>
        <taxon>Suillaceae</taxon>
        <taxon>Suillus</taxon>
    </lineage>
</organism>
<comment type="caution">
    <text evidence="4">The sequence shown here is derived from an EMBL/GenBank/DDBJ whole genome shotgun (WGS) entry which is preliminary data.</text>
</comment>
<dbReference type="InterPro" id="IPR036291">
    <property type="entry name" value="NAD(P)-bd_dom_sf"/>
</dbReference>
<dbReference type="PANTHER" id="PTHR43245:SF51">
    <property type="entry name" value="SHORT CHAIN DEHYDROGENASE_REDUCTASE FAMILY 42E, MEMBER 2"/>
    <property type="match status" value="1"/>
</dbReference>
<dbReference type="Proteomes" id="UP000719766">
    <property type="component" value="Unassembled WGS sequence"/>
</dbReference>
<sequence>MLSLLSVLAGIVLLIYVYVRFNDQGLSQLPSEALAFSPNRFTPHVVRETAEKLSSSPRIVKDILPAKTGRRYIVVGAGFLGGWIVIQLLQRGEDPKKIRILDIRAPTRSDLRTGLAAQVAFFKVDISNATAVDDAFQAPWPNSDPSDTEPEVTVFHTAANMRFYERHLALLPRSSKVNHEGTQNVINAARSIGVTVLVYTSSGSISVRRSRFWLWPWEKRPKHFVQVINDDDNLIPKYHDHFFSNYAASKILGQRAVRAADGSRSGEKILRTGCIRPGNGVFGPGGDLICGAYLIRKYNYTWVANIMQSFVYVENCALAHLCYEARLLETARGGSNPDLGGQAFTITNTGPPVTYSDIYVGLTTLAPETTFTEMSPTFMLFISQIIEVLYLSRTFLTMSSLPMRRALAHFIPNIVGDTINLQPSLFALVSVHLIFDDSRARLPPEQGGLGYHGPFTTLEGLCRTAEEYFKAGENGEGISNSGGISLDFFGLNKARKEMTQMNKMEKRVSDRLHVEAVDVLG</sequence>
<evidence type="ECO:0000259" key="3">
    <source>
        <dbReference type="Pfam" id="PF01073"/>
    </source>
</evidence>
<dbReference type="PANTHER" id="PTHR43245">
    <property type="entry name" value="BIFUNCTIONAL POLYMYXIN RESISTANCE PROTEIN ARNA"/>
    <property type="match status" value="1"/>
</dbReference>
<dbReference type="SUPFAM" id="SSF51735">
    <property type="entry name" value="NAD(P)-binding Rossmann-fold domains"/>
    <property type="match status" value="1"/>
</dbReference>
<dbReference type="Pfam" id="PF01073">
    <property type="entry name" value="3Beta_HSD"/>
    <property type="match status" value="1"/>
</dbReference>
<evidence type="ECO:0000256" key="1">
    <source>
        <dbReference type="ARBA" id="ARBA00009219"/>
    </source>
</evidence>
<comment type="similarity">
    <text evidence="1">Belongs to the 3-beta-HSD family.</text>
</comment>
<dbReference type="GO" id="GO:0006694">
    <property type="term" value="P:steroid biosynthetic process"/>
    <property type="evidence" value="ECO:0007669"/>
    <property type="project" value="InterPro"/>
</dbReference>
<keyword evidence="5" id="KW-1185">Reference proteome</keyword>
<dbReference type="AlphaFoldDB" id="A0A9P7AP07"/>
<dbReference type="EMBL" id="JABBWE010000030">
    <property type="protein sequence ID" value="KAG1793503.1"/>
    <property type="molecule type" value="Genomic_DNA"/>
</dbReference>
<name>A0A9P7AP07_9AGAM</name>
<reference evidence="4" key="1">
    <citation type="journal article" date="2020" name="New Phytol.">
        <title>Comparative genomics reveals dynamic genome evolution in host specialist ectomycorrhizal fungi.</title>
        <authorList>
            <person name="Lofgren L.A."/>
            <person name="Nguyen N.H."/>
            <person name="Vilgalys R."/>
            <person name="Ruytinx J."/>
            <person name="Liao H.L."/>
            <person name="Branco S."/>
            <person name="Kuo A."/>
            <person name="LaButti K."/>
            <person name="Lipzen A."/>
            <person name="Andreopoulos W."/>
            <person name="Pangilinan J."/>
            <person name="Riley R."/>
            <person name="Hundley H."/>
            <person name="Na H."/>
            <person name="Barry K."/>
            <person name="Grigoriev I.V."/>
            <person name="Stajich J.E."/>
            <person name="Kennedy P.G."/>
        </authorList>
    </citation>
    <scope>NUCLEOTIDE SEQUENCE</scope>
    <source>
        <strain evidence="4">S12</strain>
    </source>
</reference>
<keyword evidence="2" id="KW-0560">Oxidoreductase</keyword>
<dbReference type="GO" id="GO:0016616">
    <property type="term" value="F:oxidoreductase activity, acting on the CH-OH group of donors, NAD or NADP as acceptor"/>
    <property type="evidence" value="ECO:0007669"/>
    <property type="project" value="InterPro"/>
</dbReference>
<dbReference type="InterPro" id="IPR002225">
    <property type="entry name" value="3Beta_OHSteriod_DH/Estase"/>
</dbReference>
<dbReference type="GeneID" id="64604578"/>
<evidence type="ECO:0000256" key="2">
    <source>
        <dbReference type="ARBA" id="ARBA00023002"/>
    </source>
</evidence>
<accession>A0A9P7AP07</accession>
<feature type="domain" description="3-beta hydroxysteroid dehydrogenase/isomerase" evidence="3">
    <location>
        <begin position="74"/>
        <end position="361"/>
    </location>
</feature>
<dbReference type="Gene3D" id="3.40.50.720">
    <property type="entry name" value="NAD(P)-binding Rossmann-like Domain"/>
    <property type="match status" value="1"/>
</dbReference>
<dbReference type="InterPro" id="IPR050177">
    <property type="entry name" value="Lipid_A_modif_metabolic_enz"/>
</dbReference>
<dbReference type="OrthoDB" id="10058185at2759"/>
<gene>
    <name evidence="4" type="ORF">HD556DRAFT_509514</name>
</gene>
<proteinExistence type="inferred from homology"/>
<evidence type="ECO:0000313" key="4">
    <source>
        <dbReference type="EMBL" id="KAG1793503.1"/>
    </source>
</evidence>
<protein>
    <submittedName>
        <fullName evidence="4">3-beta hydroxysteroid dehydrogenase/isomerase family-domain-containing protein</fullName>
    </submittedName>
</protein>
<dbReference type="RefSeq" id="XP_041159928.1">
    <property type="nucleotide sequence ID" value="XM_041310814.1"/>
</dbReference>
<evidence type="ECO:0000313" key="5">
    <source>
        <dbReference type="Proteomes" id="UP000719766"/>
    </source>
</evidence>